<accession>A0A7X8TIJ4</accession>
<dbReference type="Gene3D" id="3.20.20.60">
    <property type="entry name" value="Phosphoenolpyruvate-binding domains"/>
    <property type="match status" value="1"/>
</dbReference>
<evidence type="ECO:0000256" key="11">
    <source>
        <dbReference type="SAM" id="MobiDB-lite"/>
    </source>
</evidence>
<keyword evidence="4 7" id="KW-0566">Pantothenate biosynthesis</keyword>
<dbReference type="PIRSF" id="PIRSF000388">
    <property type="entry name" value="Pantoate_hydroxy_MeTrfase"/>
    <property type="match status" value="1"/>
</dbReference>
<comment type="catalytic activity">
    <reaction evidence="7">
        <text>(6R)-5,10-methylene-5,6,7,8-tetrahydrofolate + 3-methyl-2-oxobutanoate + H2O = 2-dehydropantoate + (6S)-5,6,7,8-tetrahydrofolate</text>
        <dbReference type="Rhea" id="RHEA:11824"/>
        <dbReference type="ChEBI" id="CHEBI:11561"/>
        <dbReference type="ChEBI" id="CHEBI:11851"/>
        <dbReference type="ChEBI" id="CHEBI:15377"/>
        <dbReference type="ChEBI" id="CHEBI:15636"/>
        <dbReference type="ChEBI" id="CHEBI:57453"/>
        <dbReference type="EC" id="2.1.2.11"/>
    </reaction>
</comment>
<evidence type="ECO:0000256" key="6">
    <source>
        <dbReference type="ARBA" id="ARBA00056497"/>
    </source>
</evidence>
<comment type="caution">
    <text evidence="12">The sequence shown here is derived from an EMBL/GenBank/DDBJ whole genome shotgun (WGS) entry which is preliminary data.</text>
</comment>
<keyword evidence="7 10" id="KW-0460">Magnesium</keyword>
<feature type="binding site" evidence="7 9">
    <location>
        <begin position="72"/>
        <end position="73"/>
    </location>
    <ligand>
        <name>3-methyl-2-oxobutanoate</name>
        <dbReference type="ChEBI" id="CHEBI:11851"/>
    </ligand>
</feature>
<feature type="compositionally biased region" description="Polar residues" evidence="11">
    <location>
        <begin position="1"/>
        <end position="26"/>
    </location>
</feature>
<keyword evidence="7" id="KW-0963">Cytoplasm</keyword>
<gene>
    <name evidence="7 12" type="primary">panB</name>
    <name evidence="12" type="ORF">HGQ17_01490</name>
</gene>
<dbReference type="GO" id="GO:0008168">
    <property type="term" value="F:methyltransferase activity"/>
    <property type="evidence" value="ECO:0007669"/>
    <property type="project" value="UniProtKB-KW"/>
</dbReference>
<keyword evidence="7 10" id="KW-0479">Metal-binding</keyword>
<evidence type="ECO:0000256" key="3">
    <source>
        <dbReference type="ARBA" id="ARBA00011424"/>
    </source>
</evidence>
<dbReference type="AlphaFoldDB" id="A0A7X8TIJ4"/>
<dbReference type="EC" id="2.1.2.11" evidence="7"/>
<dbReference type="SUPFAM" id="SSF51621">
    <property type="entry name" value="Phosphoenolpyruvate/pyruvate domain"/>
    <property type="match status" value="1"/>
</dbReference>
<dbReference type="InterPro" id="IPR040442">
    <property type="entry name" value="Pyrv_kinase-like_dom_sf"/>
</dbReference>
<feature type="binding site" evidence="7 10">
    <location>
        <position position="143"/>
    </location>
    <ligand>
        <name>Mg(2+)</name>
        <dbReference type="ChEBI" id="CHEBI:18420"/>
    </ligand>
</feature>
<dbReference type="RefSeq" id="WP_168886189.1">
    <property type="nucleotide sequence ID" value="NZ_JABAHY010000001.1"/>
</dbReference>
<dbReference type="InterPro" id="IPR015813">
    <property type="entry name" value="Pyrv/PenolPyrv_kinase-like_dom"/>
</dbReference>
<dbReference type="NCBIfam" id="NF001452">
    <property type="entry name" value="PRK00311.1"/>
    <property type="match status" value="1"/>
</dbReference>
<dbReference type="GO" id="GO:0000287">
    <property type="term" value="F:magnesium ion binding"/>
    <property type="evidence" value="ECO:0007669"/>
    <property type="project" value="TreeGrafter"/>
</dbReference>
<comment type="similarity">
    <text evidence="2 7">Belongs to the PanB family.</text>
</comment>
<evidence type="ECO:0000256" key="1">
    <source>
        <dbReference type="ARBA" id="ARBA00005033"/>
    </source>
</evidence>
<keyword evidence="5 7" id="KW-0808">Transferase</keyword>
<evidence type="ECO:0000256" key="7">
    <source>
        <dbReference type="HAMAP-Rule" id="MF_00156"/>
    </source>
</evidence>
<comment type="cofactor">
    <cofactor evidence="7 10">
        <name>Mg(2+)</name>
        <dbReference type="ChEBI" id="CHEBI:18420"/>
    </cofactor>
    <text evidence="7 10">Binds 1 Mg(2+) ion per subunit.</text>
</comment>
<dbReference type="GO" id="GO:0032259">
    <property type="term" value="P:methylation"/>
    <property type="evidence" value="ECO:0007669"/>
    <property type="project" value="UniProtKB-KW"/>
</dbReference>
<dbReference type="GO" id="GO:0003864">
    <property type="term" value="F:3-methyl-2-oxobutanoate hydroxymethyltransferase activity"/>
    <property type="evidence" value="ECO:0007669"/>
    <property type="project" value="UniProtKB-UniRule"/>
</dbReference>
<evidence type="ECO:0000256" key="9">
    <source>
        <dbReference type="PIRSR" id="PIRSR000388-2"/>
    </source>
</evidence>
<dbReference type="Pfam" id="PF02548">
    <property type="entry name" value="Pantoate_transf"/>
    <property type="match status" value="1"/>
</dbReference>
<feature type="binding site" evidence="7 10">
    <location>
        <position position="72"/>
    </location>
    <ligand>
        <name>Mg(2+)</name>
        <dbReference type="ChEBI" id="CHEBI:18420"/>
    </ligand>
</feature>
<feature type="binding site" evidence="7 9">
    <location>
        <position position="141"/>
    </location>
    <ligand>
        <name>3-methyl-2-oxobutanoate</name>
        <dbReference type="ChEBI" id="CHEBI:11851"/>
    </ligand>
</feature>
<dbReference type="GO" id="GO:0015940">
    <property type="term" value="P:pantothenate biosynthetic process"/>
    <property type="evidence" value="ECO:0007669"/>
    <property type="project" value="UniProtKB-UniRule"/>
</dbReference>
<dbReference type="UniPathway" id="UPA00028">
    <property type="reaction ID" value="UER00003"/>
</dbReference>
<dbReference type="PANTHER" id="PTHR20881">
    <property type="entry name" value="3-METHYL-2-OXOBUTANOATE HYDROXYMETHYLTRANSFERASE"/>
    <property type="match status" value="1"/>
</dbReference>
<evidence type="ECO:0000313" key="12">
    <source>
        <dbReference type="EMBL" id="NLS08698.1"/>
    </source>
</evidence>
<comment type="function">
    <text evidence="6 7">Catalyzes the reversible reaction in which hydroxymethyl group from 5,10-methylenetetrahydrofolate is transferred onto alpha-ketoisovalerate to form ketopantoate.</text>
</comment>
<evidence type="ECO:0000256" key="10">
    <source>
        <dbReference type="PIRSR" id="PIRSR000388-3"/>
    </source>
</evidence>
<name>A0A7X8TIJ4_9MICC</name>
<dbReference type="Proteomes" id="UP000523139">
    <property type="component" value="Unassembled WGS sequence"/>
</dbReference>
<protein>
    <recommendedName>
        <fullName evidence="7">3-methyl-2-oxobutanoate hydroxymethyltransferase</fullName>
        <ecNumber evidence="7">2.1.2.11</ecNumber>
    </recommendedName>
    <alternativeName>
        <fullName evidence="7">Ketopantoate hydroxymethyltransferase</fullName>
        <shortName evidence="7">KPHMT</shortName>
    </alternativeName>
</protein>
<dbReference type="PANTHER" id="PTHR20881:SF0">
    <property type="entry name" value="3-METHYL-2-OXOBUTANOATE HYDROXYMETHYLTRANSFERASE"/>
    <property type="match status" value="1"/>
</dbReference>
<comment type="subcellular location">
    <subcellularLocation>
        <location evidence="7">Cytoplasm</location>
    </subcellularLocation>
</comment>
<dbReference type="FunFam" id="3.20.20.60:FF:000003">
    <property type="entry name" value="3-methyl-2-oxobutanoate hydroxymethyltransferase"/>
    <property type="match status" value="1"/>
</dbReference>
<dbReference type="EMBL" id="JABAHY010000001">
    <property type="protein sequence ID" value="NLS08698.1"/>
    <property type="molecule type" value="Genomic_DNA"/>
</dbReference>
<keyword evidence="13" id="KW-1185">Reference proteome</keyword>
<dbReference type="CDD" id="cd06557">
    <property type="entry name" value="KPHMT-like"/>
    <property type="match status" value="1"/>
</dbReference>
<reference evidence="12 13" key="1">
    <citation type="submission" date="2020-04" db="EMBL/GenBank/DDBJ databases">
        <title>Nesterenkonia sp. nov., isolated from marine sediment.</title>
        <authorList>
            <person name="Zhang G."/>
        </authorList>
    </citation>
    <scope>NUCLEOTIDE SEQUENCE [LARGE SCALE GENOMIC DNA]</scope>
    <source>
        <strain evidence="12 13">MY13</strain>
    </source>
</reference>
<proteinExistence type="inferred from homology"/>
<evidence type="ECO:0000256" key="4">
    <source>
        <dbReference type="ARBA" id="ARBA00022655"/>
    </source>
</evidence>
<dbReference type="GO" id="GO:0005737">
    <property type="term" value="C:cytoplasm"/>
    <property type="evidence" value="ECO:0007669"/>
    <property type="project" value="UniProtKB-SubCell"/>
</dbReference>
<organism evidence="12 13">
    <name type="scientific">Nesterenkonia sedimenti</name>
    <dbReference type="NCBI Taxonomy" id="1463632"/>
    <lineage>
        <taxon>Bacteria</taxon>
        <taxon>Bacillati</taxon>
        <taxon>Actinomycetota</taxon>
        <taxon>Actinomycetes</taxon>
        <taxon>Micrococcales</taxon>
        <taxon>Micrococcaceae</taxon>
        <taxon>Nesterenkonia</taxon>
    </lineage>
</organism>
<evidence type="ECO:0000256" key="2">
    <source>
        <dbReference type="ARBA" id="ARBA00008676"/>
    </source>
</evidence>
<comment type="subunit">
    <text evidence="3 7">Homodecamer; pentamer of dimers.</text>
</comment>
<feature type="binding site" evidence="7 9">
    <location>
        <position position="111"/>
    </location>
    <ligand>
        <name>3-methyl-2-oxobutanoate</name>
        <dbReference type="ChEBI" id="CHEBI:11851"/>
    </ligand>
</feature>
<comment type="pathway">
    <text evidence="1 7">Cofactor biosynthesis; (R)-pantothenate biosynthesis; (R)-pantoate from 3-methyl-2-oxobutanoate: step 1/2.</text>
</comment>
<dbReference type="HAMAP" id="MF_00156">
    <property type="entry name" value="PanB"/>
    <property type="match status" value="1"/>
</dbReference>
<dbReference type="InterPro" id="IPR003700">
    <property type="entry name" value="Pantoate_hydroxy_MeTrfase"/>
</dbReference>
<evidence type="ECO:0000256" key="5">
    <source>
        <dbReference type="ARBA" id="ARBA00022679"/>
    </source>
</evidence>
<evidence type="ECO:0000313" key="13">
    <source>
        <dbReference type="Proteomes" id="UP000523139"/>
    </source>
</evidence>
<feature type="binding site" evidence="7 10">
    <location>
        <position position="111"/>
    </location>
    <ligand>
        <name>Mg(2+)</name>
        <dbReference type="ChEBI" id="CHEBI:18420"/>
    </ligand>
</feature>
<feature type="region of interest" description="Disordered" evidence="11">
    <location>
        <begin position="1"/>
        <end position="32"/>
    </location>
</feature>
<feature type="active site" description="Proton acceptor" evidence="7 8">
    <location>
        <position position="209"/>
    </location>
</feature>
<keyword evidence="12" id="KW-0489">Methyltransferase</keyword>
<sequence length="291" mass="31152">MSNDEPSAQDEQSAPYSSAATGSGSTEPKRIRTHHLQRFKGEGRKFTMITAYDAMIANVLDEAGVELLLCGDSAANVMQGSDSTLSITVDEHLVYAKSVVAGAKRALVVADLPFGSYQASPEQAVHTAVRYMKEAGVHAVKMEAHAGNAHHVRAVVDAGIPVMAHAGFTPQAEHQLGGFRVQGRGEQARKVIDDARALEEAGAFCILVEMIPATLMEEVEAAVQVPTIGIGAGTGSTGQVLVWQDMLGLNNGRLPRFVKKYADLRGIITEAVRNYREDVAQGIFPAEEHTF</sequence>
<evidence type="ECO:0000256" key="8">
    <source>
        <dbReference type="PIRSR" id="PIRSR000388-1"/>
    </source>
</evidence>
<dbReference type="NCBIfam" id="TIGR00222">
    <property type="entry name" value="panB"/>
    <property type="match status" value="1"/>
</dbReference>